<dbReference type="InterPro" id="IPR014347">
    <property type="entry name" value="Tautomerase/MIF_sf"/>
</dbReference>
<reference evidence="10" key="1">
    <citation type="journal article" date="2011" name="Dev. Comp. Immunol.">
        <title>A macrophage migration inhibitory factor like gene from scallop Chlamys farreri: Involvement in immune response and wound healing.</title>
        <authorList>
            <person name="Li F."/>
            <person name="Huang S."/>
            <person name="Wang L."/>
            <person name="Yang J."/>
            <person name="Zhang H."/>
            <person name="Qiu L."/>
            <person name="Li L."/>
            <person name="Song L."/>
        </authorList>
    </citation>
    <scope>NUCLEOTIDE SEQUENCE</scope>
</reference>
<dbReference type="Pfam" id="PF01187">
    <property type="entry name" value="MIF"/>
    <property type="match status" value="1"/>
</dbReference>
<keyword evidence="5" id="KW-0007">Acetylation</keyword>
<evidence type="ECO:0000256" key="7">
    <source>
        <dbReference type="ARBA" id="ARBA00023239"/>
    </source>
</evidence>
<dbReference type="EMBL" id="GU002541">
    <property type="protein sequence ID" value="ADF87941.1"/>
    <property type="molecule type" value="mRNA"/>
</dbReference>
<dbReference type="EC" id="4.1.1.84" evidence="9"/>
<keyword evidence="7" id="KW-0456">Lyase</keyword>
<evidence type="ECO:0000313" key="10">
    <source>
        <dbReference type="EMBL" id="ADF87941.1"/>
    </source>
</evidence>
<accession>E3SFN5</accession>
<protein>
    <recommendedName>
        <fullName evidence="9">D-dopachrome decarboxylase</fullName>
        <ecNumber evidence="9">4.1.1.84</ecNumber>
    </recommendedName>
</protein>
<evidence type="ECO:0000256" key="9">
    <source>
        <dbReference type="ARBA" id="ARBA00038884"/>
    </source>
</evidence>
<name>E3SFN5_AZUFA</name>
<dbReference type="SMR" id="E3SFN5"/>
<dbReference type="PANTHER" id="PTHR11954">
    <property type="entry name" value="D-DOPACHROME DECARBOXYLASE"/>
    <property type="match status" value="1"/>
</dbReference>
<dbReference type="SUPFAM" id="SSF55331">
    <property type="entry name" value="Tautomerase/MIF"/>
    <property type="match status" value="1"/>
</dbReference>
<evidence type="ECO:0000256" key="2">
    <source>
        <dbReference type="ARBA" id="ARBA00005851"/>
    </source>
</evidence>
<dbReference type="GO" id="GO:0005737">
    <property type="term" value="C:cytoplasm"/>
    <property type="evidence" value="ECO:0007669"/>
    <property type="project" value="UniProtKB-SubCell"/>
</dbReference>
<dbReference type="GO" id="GO:0050178">
    <property type="term" value="F:phenylpyruvate tautomerase activity"/>
    <property type="evidence" value="ECO:0007669"/>
    <property type="project" value="TreeGrafter"/>
</dbReference>
<sequence length="111" mass="12591">MPFIMCYTNLTKDKLPDEFAKWISELVSEVLTKPMEKITTTVSTDIDMMRMGSSGPTMMVQIHSIGVFDAERNPGYTEKFIKAIHEKLEVPPNRVVLQYLPVDKVMVGNVP</sequence>
<comment type="subunit">
    <text evidence="3">Homotrimer.</text>
</comment>
<keyword evidence="4" id="KW-0963">Cytoplasm</keyword>
<organism evidence="10">
    <name type="scientific">Azumapecten farreri</name>
    <name type="common">Farrer's scallop</name>
    <name type="synonym">Chlamys farreri</name>
    <dbReference type="NCBI Taxonomy" id="106299"/>
    <lineage>
        <taxon>Eukaryota</taxon>
        <taxon>Metazoa</taxon>
        <taxon>Spiralia</taxon>
        <taxon>Lophotrochozoa</taxon>
        <taxon>Mollusca</taxon>
        <taxon>Bivalvia</taxon>
        <taxon>Autobranchia</taxon>
        <taxon>Pteriomorphia</taxon>
        <taxon>Pectinida</taxon>
        <taxon>Pectinoidea</taxon>
        <taxon>Pectinidae</taxon>
        <taxon>Azumapecten</taxon>
    </lineage>
</organism>
<comment type="subcellular location">
    <subcellularLocation>
        <location evidence="1">Cytoplasm</location>
    </subcellularLocation>
</comment>
<proteinExistence type="evidence at transcript level"/>
<dbReference type="AlphaFoldDB" id="E3SFN5"/>
<dbReference type="GO" id="GO:0033981">
    <property type="term" value="F:D-dopachrome decarboxylase activity"/>
    <property type="evidence" value="ECO:0007669"/>
    <property type="project" value="UniProtKB-EC"/>
</dbReference>
<dbReference type="InterPro" id="IPR001398">
    <property type="entry name" value="Macrophage_inhib_fac"/>
</dbReference>
<evidence type="ECO:0000256" key="6">
    <source>
        <dbReference type="ARBA" id="ARBA00023101"/>
    </source>
</evidence>
<evidence type="ECO:0000256" key="5">
    <source>
        <dbReference type="ARBA" id="ARBA00022990"/>
    </source>
</evidence>
<comment type="similarity">
    <text evidence="2">Belongs to the MIF family.</text>
</comment>
<keyword evidence="6" id="KW-0470">Melanin biosynthesis</keyword>
<dbReference type="GO" id="GO:0042438">
    <property type="term" value="P:melanin biosynthetic process"/>
    <property type="evidence" value="ECO:0007669"/>
    <property type="project" value="UniProtKB-KW"/>
</dbReference>
<dbReference type="PANTHER" id="PTHR11954:SF22">
    <property type="entry name" value="D-DOPACHROME DECARBOXYLASE"/>
    <property type="match status" value="1"/>
</dbReference>
<comment type="function">
    <text evidence="8">Tautomerization of D-dopachrome with decarboxylation to give 5,6-dihydroxyindole (DHI).</text>
</comment>
<evidence type="ECO:0000256" key="3">
    <source>
        <dbReference type="ARBA" id="ARBA00011233"/>
    </source>
</evidence>
<evidence type="ECO:0000256" key="8">
    <source>
        <dbReference type="ARBA" id="ARBA00037460"/>
    </source>
</evidence>
<evidence type="ECO:0000256" key="4">
    <source>
        <dbReference type="ARBA" id="ARBA00022490"/>
    </source>
</evidence>
<dbReference type="Gene3D" id="3.30.429.10">
    <property type="entry name" value="Macrophage Migration Inhibitory Factor"/>
    <property type="match status" value="1"/>
</dbReference>
<evidence type="ECO:0000256" key="1">
    <source>
        <dbReference type="ARBA" id="ARBA00004496"/>
    </source>
</evidence>
<dbReference type="GO" id="GO:0005615">
    <property type="term" value="C:extracellular space"/>
    <property type="evidence" value="ECO:0007669"/>
    <property type="project" value="TreeGrafter"/>
</dbReference>